<dbReference type="STRING" id="883111.HMPREF9706_00296"/>
<reference evidence="1 2" key="1">
    <citation type="submission" date="2012-07" db="EMBL/GenBank/DDBJ databases">
        <title>The Genome Sequence of Facklamia hominis CCUG 36813.</title>
        <authorList>
            <consortium name="The Broad Institute Genome Sequencing Platform"/>
            <person name="Earl A."/>
            <person name="Ward D."/>
            <person name="Feldgarden M."/>
            <person name="Gevers D."/>
            <person name="Huys G."/>
            <person name="Walker B."/>
            <person name="Young S.K."/>
            <person name="Zeng Q."/>
            <person name="Gargeya S."/>
            <person name="Fitzgerald M."/>
            <person name="Haas B."/>
            <person name="Abouelleil A."/>
            <person name="Alvarado L."/>
            <person name="Arachchi H.M."/>
            <person name="Berlin A.M."/>
            <person name="Chapman S.B."/>
            <person name="Goldberg J."/>
            <person name="Griggs A."/>
            <person name="Gujja S."/>
            <person name="Hansen M."/>
            <person name="Howarth C."/>
            <person name="Imamovic A."/>
            <person name="Larimer J."/>
            <person name="McCowen C."/>
            <person name="Montmayeur A."/>
            <person name="Murphy C."/>
            <person name="Neiman D."/>
            <person name="Pearson M."/>
            <person name="Priest M."/>
            <person name="Roberts A."/>
            <person name="Saif S."/>
            <person name="Shea T."/>
            <person name="Sisk P."/>
            <person name="Sykes S."/>
            <person name="Wortman J."/>
            <person name="Nusbaum C."/>
            <person name="Birren B."/>
        </authorList>
    </citation>
    <scope>NUCLEOTIDE SEQUENCE [LARGE SCALE GENOMIC DNA]</scope>
    <source>
        <strain evidence="1 2">CCUG 36813</strain>
    </source>
</reference>
<dbReference type="RefSeq" id="WP_006907604.1">
    <property type="nucleotide sequence ID" value="NZ_JH932292.1"/>
</dbReference>
<accession>K1M1U1</accession>
<keyword evidence="2" id="KW-1185">Reference proteome</keyword>
<gene>
    <name evidence="1" type="ORF">HMPREF9706_00296</name>
</gene>
<evidence type="ECO:0000313" key="2">
    <source>
        <dbReference type="Proteomes" id="UP000004465"/>
    </source>
</evidence>
<dbReference type="HOGENOM" id="CLU_066194_0_0_9"/>
<organism evidence="1 2">
    <name type="scientific">Facklamia hominis CCUG 36813</name>
    <dbReference type="NCBI Taxonomy" id="883111"/>
    <lineage>
        <taxon>Bacteria</taxon>
        <taxon>Bacillati</taxon>
        <taxon>Bacillota</taxon>
        <taxon>Bacilli</taxon>
        <taxon>Lactobacillales</taxon>
        <taxon>Aerococcaceae</taxon>
        <taxon>Facklamia</taxon>
    </lineage>
</organism>
<comment type="caution">
    <text evidence="1">The sequence shown here is derived from an EMBL/GenBank/DDBJ whole genome shotgun (WGS) entry which is preliminary data.</text>
</comment>
<dbReference type="PATRIC" id="fig|883111.3.peg.294"/>
<dbReference type="Proteomes" id="UP000004465">
    <property type="component" value="Unassembled WGS sequence"/>
</dbReference>
<dbReference type="AlphaFoldDB" id="K1M1U1"/>
<dbReference type="EMBL" id="AGZD01000001">
    <property type="protein sequence ID" value="EKB56313.1"/>
    <property type="molecule type" value="Genomic_DNA"/>
</dbReference>
<evidence type="ECO:0000313" key="1">
    <source>
        <dbReference type="EMBL" id="EKB56313.1"/>
    </source>
</evidence>
<sequence>MERIRRKELKSFYSVKYNSFNELKESVVPILNKNNNIYNNYYLTDNKKMWDKFESELLENNEKLKLIFEKNLNLFQDHKVKEYSNLAVIQNFITHIDEFKNTRLDIEKNRSVLFPQEIYSIFGIKPIKGSILPNTESLEELLKIMRKENSLEDVLLGVDDPYILKKDGEKILLNDMPQIRQIYHDNNCFRKVGVRLDSLNFALKYLRSRGINFEYKNPNKLRKIIVNNINFEFVYEYCLSKVFLSNMSINQNDVIVNLHNWNGENCISKEARELASIFDVTLLTMEEFYVYVKKFR</sequence>
<protein>
    <submittedName>
        <fullName evidence="1">Uncharacterized protein</fullName>
    </submittedName>
</protein>
<proteinExistence type="predicted"/>
<name>K1M1U1_9LACT</name>